<dbReference type="CDD" id="cd05466">
    <property type="entry name" value="PBP2_LTTR_substrate"/>
    <property type="match status" value="1"/>
</dbReference>
<comment type="caution">
    <text evidence="6">The sequence shown here is derived from an EMBL/GenBank/DDBJ whole genome shotgun (WGS) entry which is preliminary data.</text>
</comment>
<evidence type="ECO:0000256" key="1">
    <source>
        <dbReference type="ARBA" id="ARBA00009437"/>
    </source>
</evidence>
<keyword evidence="7" id="KW-1185">Reference proteome</keyword>
<proteinExistence type="inferred from homology"/>
<gene>
    <name evidence="6" type="ORF">ACJDU8_02740</name>
</gene>
<dbReference type="Gene3D" id="3.40.190.290">
    <property type="match status" value="1"/>
</dbReference>
<keyword evidence="3" id="KW-0238">DNA-binding</keyword>
<feature type="domain" description="HTH lysR-type" evidence="5">
    <location>
        <begin position="1"/>
        <end position="58"/>
    </location>
</feature>
<dbReference type="PANTHER" id="PTHR30126:SF100">
    <property type="entry name" value="LYSR-FAMILY TRANSCRIPTIONAL REGULATOR"/>
    <property type="match status" value="1"/>
</dbReference>
<accession>A0ABW8SEN2</accession>
<dbReference type="PANTHER" id="PTHR30126">
    <property type="entry name" value="HTH-TYPE TRANSCRIPTIONAL REGULATOR"/>
    <property type="match status" value="1"/>
</dbReference>
<dbReference type="EMBL" id="JBJHZX010000003">
    <property type="protein sequence ID" value="MFL0194494.1"/>
    <property type="molecule type" value="Genomic_DNA"/>
</dbReference>
<evidence type="ECO:0000259" key="5">
    <source>
        <dbReference type="PROSITE" id="PS50931"/>
    </source>
</evidence>
<evidence type="ECO:0000256" key="4">
    <source>
        <dbReference type="ARBA" id="ARBA00023163"/>
    </source>
</evidence>
<reference evidence="6 7" key="1">
    <citation type="submission" date="2024-11" db="EMBL/GenBank/DDBJ databases">
        <authorList>
            <person name="Heng Y.C."/>
            <person name="Lim A.C.H."/>
            <person name="Lee J.K.Y."/>
            <person name="Kittelmann S."/>
        </authorList>
    </citation>
    <scope>NUCLEOTIDE SEQUENCE [LARGE SCALE GENOMIC DNA]</scope>
    <source>
        <strain evidence="6 7">WILCCON 0269</strain>
    </source>
</reference>
<name>A0ABW8SEN2_9CLOT</name>
<evidence type="ECO:0000256" key="2">
    <source>
        <dbReference type="ARBA" id="ARBA00023015"/>
    </source>
</evidence>
<keyword evidence="4" id="KW-0804">Transcription</keyword>
<dbReference type="InterPro" id="IPR000847">
    <property type="entry name" value="LysR_HTH_N"/>
</dbReference>
<sequence>MELRNLITFCKINHLKSYSKAAEELGYAQSTITTQIQLLEQELGIKLFERIGRSMKLTPKGCILLEYAENIVRLANEAKEAVSDANTPTGTLRIGIVESLCTIRLPQLLRNYHKKYPNVEIIIKLGICSDLRNMLKNNMVDLIFILDEPIIDPDLILCMSYNEPMVILASPLNKLSHKNKLTIEDIADEPLILTERGCSYRNVFEKMFHKAGLKPHLSLEVGSIEAIKTFTMSNLGITLLPAMTVRKELDEKHLIELELVGCDFNMMTQILYHKNKWMTAAIKAFIWDLNNSINL</sequence>
<evidence type="ECO:0000313" key="7">
    <source>
        <dbReference type="Proteomes" id="UP001623660"/>
    </source>
</evidence>
<evidence type="ECO:0000256" key="3">
    <source>
        <dbReference type="ARBA" id="ARBA00023125"/>
    </source>
</evidence>
<comment type="similarity">
    <text evidence="1">Belongs to the LysR transcriptional regulatory family.</text>
</comment>
<dbReference type="Proteomes" id="UP001623660">
    <property type="component" value="Unassembled WGS sequence"/>
</dbReference>
<dbReference type="InterPro" id="IPR036390">
    <property type="entry name" value="WH_DNA-bd_sf"/>
</dbReference>
<evidence type="ECO:0000313" key="6">
    <source>
        <dbReference type="EMBL" id="MFL0194494.1"/>
    </source>
</evidence>
<dbReference type="InterPro" id="IPR005119">
    <property type="entry name" value="LysR_subst-bd"/>
</dbReference>
<dbReference type="Pfam" id="PF00126">
    <property type="entry name" value="HTH_1"/>
    <property type="match status" value="1"/>
</dbReference>
<dbReference type="Gene3D" id="1.10.10.10">
    <property type="entry name" value="Winged helix-like DNA-binding domain superfamily/Winged helix DNA-binding domain"/>
    <property type="match status" value="1"/>
</dbReference>
<dbReference type="SUPFAM" id="SSF46785">
    <property type="entry name" value="Winged helix' DNA-binding domain"/>
    <property type="match status" value="1"/>
</dbReference>
<dbReference type="PRINTS" id="PR00039">
    <property type="entry name" value="HTHLYSR"/>
</dbReference>
<protein>
    <submittedName>
        <fullName evidence="6">LysR family transcriptional regulator</fullName>
    </submittedName>
</protein>
<dbReference type="RefSeq" id="WP_406790619.1">
    <property type="nucleotide sequence ID" value="NZ_JBJHZX010000003.1"/>
</dbReference>
<dbReference type="Pfam" id="PF03466">
    <property type="entry name" value="LysR_substrate"/>
    <property type="match status" value="1"/>
</dbReference>
<dbReference type="PROSITE" id="PS50931">
    <property type="entry name" value="HTH_LYSR"/>
    <property type="match status" value="1"/>
</dbReference>
<keyword evidence="2" id="KW-0805">Transcription regulation</keyword>
<organism evidence="6 7">
    <name type="scientific">Candidatus Clostridium eludens</name>
    <dbReference type="NCBI Taxonomy" id="3381663"/>
    <lineage>
        <taxon>Bacteria</taxon>
        <taxon>Bacillati</taxon>
        <taxon>Bacillota</taxon>
        <taxon>Clostridia</taxon>
        <taxon>Eubacteriales</taxon>
        <taxon>Clostridiaceae</taxon>
        <taxon>Clostridium</taxon>
    </lineage>
</organism>
<dbReference type="SUPFAM" id="SSF53850">
    <property type="entry name" value="Periplasmic binding protein-like II"/>
    <property type="match status" value="1"/>
</dbReference>
<dbReference type="InterPro" id="IPR036388">
    <property type="entry name" value="WH-like_DNA-bd_sf"/>
</dbReference>